<reference evidence="2 3" key="1">
    <citation type="submission" date="2014-03" db="EMBL/GenBank/DDBJ databases">
        <title>Genome of Polynucleobacter strain MWH-MoK4.</title>
        <authorList>
            <person name="Hahn M.W."/>
        </authorList>
    </citation>
    <scope>NUCLEOTIDE SEQUENCE [LARGE SCALE GENOMIC DNA]</scope>
    <source>
        <strain evidence="2 3">MWH-MoK4</strain>
    </source>
</reference>
<dbReference type="AlphaFoldDB" id="A0A0E3V120"/>
<sequence length="97" mass="10743">MPNRENPMSAKPKVQKPLFLTIIQIFLGLALLSLSTHLALDSAQYLNALNQSGLNQYHAFGVLVCLSFISGVFLIAQHVLTQDEASIDEHFNKALTY</sequence>
<evidence type="ECO:0000313" key="3">
    <source>
        <dbReference type="Proteomes" id="UP000061135"/>
    </source>
</evidence>
<dbReference type="STRING" id="1835254.CL55_00014360"/>
<evidence type="ECO:0000313" key="2">
    <source>
        <dbReference type="EMBL" id="AKD25769.1"/>
    </source>
</evidence>
<dbReference type="KEGG" id="pdq:CL55_00014360"/>
<keyword evidence="3" id="KW-1185">Reference proteome</keyword>
<proteinExistence type="predicted"/>
<evidence type="ECO:0000256" key="1">
    <source>
        <dbReference type="SAM" id="Phobius"/>
    </source>
</evidence>
<protein>
    <submittedName>
        <fullName evidence="2">Uncharacterized protein</fullName>
    </submittedName>
</protein>
<accession>A0A0E3V120</accession>
<feature type="transmembrane region" description="Helical" evidence="1">
    <location>
        <begin position="18"/>
        <end position="40"/>
    </location>
</feature>
<name>A0A0E3V120_9BURK</name>
<dbReference type="PATRIC" id="fig|576611.7.peg.1460"/>
<keyword evidence="1" id="KW-0472">Membrane</keyword>
<keyword evidence="1" id="KW-1133">Transmembrane helix</keyword>
<organism evidence="2 3">
    <name type="scientific">Polynucleobacter duraquae</name>
    <dbReference type="NCBI Taxonomy" id="1835254"/>
    <lineage>
        <taxon>Bacteria</taxon>
        <taxon>Pseudomonadati</taxon>
        <taxon>Pseudomonadota</taxon>
        <taxon>Betaproteobacteria</taxon>
        <taxon>Burkholderiales</taxon>
        <taxon>Burkholderiaceae</taxon>
        <taxon>Polynucleobacter</taxon>
    </lineage>
</organism>
<dbReference type="EMBL" id="CP007501">
    <property type="protein sequence ID" value="AKD25769.1"/>
    <property type="molecule type" value="Genomic_DNA"/>
</dbReference>
<keyword evidence="1" id="KW-0812">Transmembrane</keyword>
<feature type="transmembrane region" description="Helical" evidence="1">
    <location>
        <begin position="60"/>
        <end position="80"/>
    </location>
</feature>
<dbReference type="Proteomes" id="UP000061135">
    <property type="component" value="Chromosome"/>
</dbReference>
<gene>
    <name evidence="2" type="ORF">CL55_00014360</name>
</gene>
<dbReference type="HOGENOM" id="CLU_2434913_0_0_4"/>